<proteinExistence type="predicted"/>
<evidence type="ECO:0000313" key="1">
    <source>
        <dbReference type="EMBL" id="GLC32927.1"/>
    </source>
</evidence>
<keyword evidence="2" id="KW-1185">Reference proteome</keyword>
<organism evidence="1 2">
    <name type="scientific">Clostridium omnivorum</name>
    <dbReference type="NCBI Taxonomy" id="1604902"/>
    <lineage>
        <taxon>Bacteria</taxon>
        <taxon>Bacillati</taxon>
        <taxon>Bacillota</taxon>
        <taxon>Clostridia</taxon>
        <taxon>Eubacteriales</taxon>
        <taxon>Clostridiaceae</taxon>
        <taxon>Clostridium</taxon>
    </lineage>
</organism>
<gene>
    <name evidence="1" type="ORF">bsdE14_43370</name>
</gene>
<evidence type="ECO:0000313" key="2">
    <source>
        <dbReference type="Proteomes" id="UP001208567"/>
    </source>
</evidence>
<accession>A0ABQ5NCL9</accession>
<dbReference type="Proteomes" id="UP001208567">
    <property type="component" value="Unassembled WGS sequence"/>
</dbReference>
<name>A0ABQ5NCL9_9CLOT</name>
<protein>
    <submittedName>
        <fullName evidence="1">Uncharacterized protein</fullName>
    </submittedName>
</protein>
<comment type="caution">
    <text evidence="1">The sequence shown here is derived from an EMBL/GenBank/DDBJ whole genome shotgun (WGS) entry which is preliminary data.</text>
</comment>
<sequence>MVIIYDLTSKELVRTEDNTMAPVLPTNMTFDEKKEFYKGQGQGFIGIPYEMGKYILNFKLCFDTNNNFIGLEPKVA</sequence>
<dbReference type="EMBL" id="BRXR01000002">
    <property type="protein sequence ID" value="GLC32927.1"/>
    <property type="molecule type" value="Genomic_DNA"/>
</dbReference>
<dbReference type="RefSeq" id="WP_264852389.1">
    <property type="nucleotide sequence ID" value="NZ_BRXR01000002.1"/>
</dbReference>
<reference evidence="1 2" key="1">
    <citation type="journal article" date="2024" name="Int. J. Syst. Evol. Microbiol.">
        <title>Clostridium omnivorum sp. nov., isolated from anoxic soil under the treatment of reductive soil disinfestation.</title>
        <authorList>
            <person name="Ueki A."/>
            <person name="Tonouchi A."/>
            <person name="Kaku N."/>
            <person name="Honma S."/>
            <person name="Ueki K."/>
        </authorList>
    </citation>
    <scope>NUCLEOTIDE SEQUENCE [LARGE SCALE GENOMIC DNA]</scope>
    <source>
        <strain evidence="1 2">E14</strain>
    </source>
</reference>